<proteinExistence type="predicted"/>
<protein>
    <submittedName>
        <fullName evidence="2">Uncharacterized protein</fullName>
    </submittedName>
</protein>
<organism evidence="2 3">
    <name type="scientific">Colletotrichum trifolii</name>
    <dbReference type="NCBI Taxonomy" id="5466"/>
    <lineage>
        <taxon>Eukaryota</taxon>
        <taxon>Fungi</taxon>
        <taxon>Dikarya</taxon>
        <taxon>Ascomycota</taxon>
        <taxon>Pezizomycotina</taxon>
        <taxon>Sordariomycetes</taxon>
        <taxon>Hypocreomycetidae</taxon>
        <taxon>Glomerellales</taxon>
        <taxon>Glomerellaceae</taxon>
        <taxon>Colletotrichum</taxon>
        <taxon>Colletotrichum orbiculare species complex</taxon>
    </lineage>
</organism>
<feature type="compositionally biased region" description="Polar residues" evidence="1">
    <location>
        <begin position="446"/>
        <end position="470"/>
    </location>
</feature>
<feature type="region of interest" description="Disordered" evidence="1">
    <location>
        <begin position="438"/>
        <end position="473"/>
    </location>
</feature>
<dbReference type="Proteomes" id="UP000295703">
    <property type="component" value="Unassembled WGS sequence"/>
</dbReference>
<gene>
    <name evidence="2" type="ORF">CTRI78_v003464</name>
</gene>
<name>A0A4R8RJC0_COLTR</name>
<accession>A0A4R8RJC0</accession>
<dbReference type="AlphaFoldDB" id="A0A4R8RJC0"/>
<feature type="region of interest" description="Disordered" evidence="1">
    <location>
        <begin position="30"/>
        <end position="265"/>
    </location>
</feature>
<comment type="caution">
    <text evidence="2">The sequence shown here is derived from an EMBL/GenBank/DDBJ whole genome shotgun (WGS) entry which is preliminary data.</text>
</comment>
<evidence type="ECO:0000313" key="3">
    <source>
        <dbReference type="Proteomes" id="UP000295703"/>
    </source>
</evidence>
<feature type="compositionally biased region" description="Basic and acidic residues" evidence="1">
    <location>
        <begin position="74"/>
        <end position="98"/>
    </location>
</feature>
<feature type="compositionally biased region" description="Basic and acidic residues" evidence="1">
    <location>
        <begin position="155"/>
        <end position="166"/>
    </location>
</feature>
<reference evidence="2 3" key="1">
    <citation type="submission" date="2018-12" db="EMBL/GenBank/DDBJ databases">
        <title>Genome sequence and assembly of Colletotrichum trifolii.</title>
        <authorList>
            <person name="Gan P."/>
            <person name="Shirasu K."/>
        </authorList>
    </citation>
    <scope>NUCLEOTIDE SEQUENCE [LARGE SCALE GENOMIC DNA]</scope>
    <source>
        <strain evidence="2 3">543-2</strain>
    </source>
</reference>
<feature type="compositionally biased region" description="Basic and acidic residues" evidence="1">
    <location>
        <begin position="57"/>
        <end position="67"/>
    </location>
</feature>
<dbReference type="STRING" id="5466.A0A4R8RJC0"/>
<feature type="compositionally biased region" description="Low complexity" evidence="1">
    <location>
        <begin position="199"/>
        <end position="208"/>
    </location>
</feature>
<dbReference type="EMBL" id="RYZW01000021">
    <property type="protein sequence ID" value="TDZ65852.1"/>
    <property type="molecule type" value="Genomic_DNA"/>
</dbReference>
<keyword evidence="3" id="KW-1185">Reference proteome</keyword>
<sequence length="601" mass="66311">MEHPIKRGQPPIKNFCAHCMKRRRKKAVIPTETLLGISSDGSEPGAEDGSDEQLAAEQHRTVERSLEETFESAADQHQDGTHEDLAIPSAEVKEDRHHPSVRPEVASETYDCPPSITALKPEDDEAPGINHTPKAAFVEDASEVSEASGTVPQLGHKEVSPPERHIPSAQAMSNASPGPGPPLTPDSHVDVKEAIPEVGSSSLSSGSSAARKRATFNERVEVRTSPTYWQRQHSDSDDSYSNFHHEQYHQSLGDGQKAVPLENPLRDPNGFRARPFESPRNSLDEDSFNSWSKPHAGDYTFATGNVGSPPLNCNSESENFNLSSLYAWEGYEPSNCSPEDQRTKSFANLGDRESSWPSDTKIRNAHHPGVGASHCNQGKENEPCFPAYRTFNGGYPPSAKQYSLEEQSNAGLFSRHQGDSDRPEPFRFTGDAFEEWGAREHRSDSQEFGSTCHGSTQPGSRCSYNTSSGNPGARLDNPFDETYYFQHRATFSSYQPGCQSDFATDHRDDDFTYQGTRQPPAYGQHSMESGFNYTSSGSYPADPFFESASTVNDTFASLDEPRLPPTGFVMEIPDDMPEAEVQTMFIPGYDDYVPLPKMNPV</sequence>
<evidence type="ECO:0000256" key="1">
    <source>
        <dbReference type="SAM" id="MobiDB-lite"/>
    </source>
</evidence>
<evidence type="ECO:0000313" key="2">
    <source>
        <dbReference type="EMBL" id="TDZ65852.1"/>
    </source>
</evidence>